<dbReference type="KEGG" id="eaz:JHT90_06785"/>
<dbReference type="InterPro" id="IPR020351">
    <property type="entry name" value="Phage_TAC_9"/>
</dbReference>
<dbReference type="EMBL" id="CP067393">
    <property type="protein sequence ID" value="QQP86945.1"/>
    <property type="molecule type" value="Genomic_DNA"/>
</dbReference>
<sequence length="129" mass="14357">MRSEQTTIGDIEYILNAGTAVKAFELIKKGGVLLKGADLSKVDKSSGGELISILLGNLQEPVVNEIQDFVYSNIVVKIPNGQPFRLQDKKDEHFNNYPEHMLPLLVKGAKFQFTPFFNSFSQITGDLKL</sequence>
<dbReference type="RefSeq" id="WP_201095454.1">
    <property type="nucleotide sequence ID" value="NZ_CP067393.1"/>
</dbReference>
<dbReference type="AlphaFoldDB" id="A0A974RY61"/>
<proteinExistence type="predicted"/>
<accession>A0A974RY61</accession>
<gene>
    <name evidence="1" type="ORF">JHT90_06785</name>
</gene>
<protein>
    <submittedName>
        <fullName evidence="1">Uncharacterized protein</fullName>
    </submittedName>
</protein>
<dbReference type="Pfam" id="PF10876">
    <property type="entry name" value="Phage_TAC_9"/>
    <property type="match status" value="1"/>
</dbReference>
<reference evidence="1 2" key="1">
    <citation type="submission" date="2021-01" db="EMBL/GenBank/DDBJ databases">
        <title>Entomomonas sp. F2A isolated from a house cricket (Acheta domesticus).</title>
        <authorList>
            <person name="Spergser J."/>
            <person name="Busse H.-J."/>
        </authorList>
    </citation>
    <scope>NUCLEOTIDE SEQUENCE [LARGE SCALE GENOMIC DNA]</scope>
    <source>
        <strain evidence="1 2">F2A</strain>
    </source>
</reference>
<evidence type="ECO:0000313" key="1">
    <source>
        <dbReference type="EMBL" id="QQP86945.1"/>
    </source>
</evidence>
<evidence type="ECO:0000313" key="2">
    <source>
        <dbReference type="Proteomes" id="UP000595278"/>
    </source>
</evidence>
<keyword evidence="2" id="KW-1185">Reference proteome</keyword>
<dbReference type="Proteomes" id="UP000595278">
    <property type="component" value="Chromosome"/>
</dbReference>
<organism evidence="1 2">
    <name type="scientific">Entomomonas asaccharolytica</name>
    <dbReference type="NCBI Taxonomy" id="2785331"/>
    <lineage>
        <taxon>Bacteria</taxon>
        <taxon>Pseudomonadati</taxon>
        <taxon>Pseudomonadota</taxon>
        <taxon>Gammaproteobacteria</taxon>
        <taxon>Pseudomonadales</taxon>
        <taxon>Pseudomonadaceae</taxon>
        <taxon>Entomomonas</taxon>
    </lineage>
</organism>
<name>A0A974RY61_9GAMM</name>